<proteinExistence type="predicted"/>
<dbReference type="RefSeq" id="WP_001116618.1">
    <property type="nucleotide sequence ID" value="NZ_AP025164.1"/>
</dbReference>
<keyword evidence="1" id="KW-0812">Transmembrane</keyword>
<accession>A0A345WYN0</accession>
<name>A0A345WYN0_KLEPN</name>
<sequence>MPFSDFLKIIQKFQCATVLEKVLMLLFVILIIVQQVIDTFCSR</sequence>
<feature type="transmembrane region" description="Helical" evidence="1">
    <location>
        <begin position="18"/>
        <end position="37"/>
    </location>
</feature>
<dbReference type="EMBL" id="MG845201">
    <property type="protein sequence ID" value="AXJ98783.1"/>
    <property type="molecule type" value="Genomic_DNA"/>
</dbReference>
<protein>
    <submittedName>
        <fullName evidence="2">Uncharacterized protein</fullName>
    </submittedName>
</protein>
<dbReference type="AlphaFoldDB" id="A0A345WYN0"/>
<organism evidence="2">
    <name type="scientific">Klebsiella pneumoniae</name>
    <dbReference type="NCBI Taxonomy" id="573"/>
    <lineage>
        <taxon>Bacteria</taxon>
        <taxon>Pseudomonadati</taxon>
        <taxon>Pseudomonadota</taxon>
        <taxon>Gammaproteobacteria</taxon>
        <taxon>Enterobacterales</taxon>
        <taxon>Enterobacteriaceae</taxon>
        <taxon>Klebsiella/Raoultella group</taxon>
        <taxon>Klebsiella</taxon>
        <taxon>Klebsiella pneumoniae complex</taxon>
    </lineage>
</organism>
<evidence type="ECO:0000313" key="2">
    <source>
        <dbReference type="EMBL" id="AXJ98783.1"/>
    </source>
</evidence>
<evidence type="ECO:0000256" key="1">
    <source>
        <dbReference type="SAM" id="Phobius"/>
    </source>
</evidence>
<keyword evidence="2" id="KW-0614">Plasmid</keyword>
<geneLocation type="plasmid" evidence="2">
    <name>pNDM-TJ03</name>
</geneLocation>
<keyword evidence="1" id="KW-0472">Membrane</keyword>
<reference evidence="2" key="1">
    <citation type="submission" date="2018-01" db="EMBL/GenBank/DDBJ databases">
        <title>Complete sequencing of a NDM-1 plasmid.</title>
        <authorList>
            <person name="Dong D."/>
            <person name="Jia N."/>
            <person name="Zhang H."/>
            <person name="Zhao H."/>
            <person name="Liu Z."/>
            <person name="Zhu Y."/>
        </authorList>
    </citation>
    <scope>NUCLEOTIDE SEQUENCE</scope>
    <source>
        <strain evidence="2">TJ03</strain>
        <plasmid evidence="2">pNDM-TJ03</plasmid>
    </source>
</reference>
<keyword evidence="1" id="KW-1133">Transmembrane helix</keyword>